<dbReference type="OrthoDB" id="412680at2759"/>
<evidence type="ECO:0000256" key="1">
    <source>
        <dbReference type="ARBA" id="ARBA00023157"/>
    </source>
</evidence>
<protein>
    <submittedName>
        <fullName evidence="4">(spotted green pufferfish) hypothetical protein</fullName>
    </submittedName>
</protein>
<organism evidence="4">
    <name type="scientific">Tetraodon nigroviridis</name>
    <name type="common">Spotted green pufferfish</name>
    <name type="synonym">Chelonodon nigroviridis</name>
    <dbReference type="NCBI Taxonomy" id="99883"/>
    <lineage>
        <taxon>Eukaryota</taxon>
        <taxon>Metazoa</taxon>
        <taxon>Chordata</taxon>
        <taxon>Craniata</taxon>
        <taxon>Vertebrata</taxon>
        <taxon>Euteleostomi</taxon>
        <taxon>Actinopterygii</taxon>
        <taxon>Neopterygii</taxon>
        <taxon>Teleostei</taxon>
        <taxon>Neoteleostei</taxon>
        <taxon>Acanthomorphata</taxon>
        <taxon>Eupercaria</taxon>
        <taxon>Tetraodontiformes</taxon>
        <taxon>Tetradontoidea</taxon>
        <taxon>Tetraodontidae</taxon>
        <taxon>Tetraodon</taxon>
    </lineage>
</organism>
<feature type="compositionally biased region" description="Basic and acidic residues" evidence="2">
    <location>
        <begin position="196"/>
        <end position="221"/>
    </location>
</feature>
<evidence type="ECO:0000256" key="2">
    <source>
        <dbReference type="SAM" id="MobiDB-lite"/>
    </source>
</evidence>
<comment type="caution">
    <text evidence="4">The sequence shown here is derived from an EMBL/GenBank/DDBJ whole genome shotgun (WGS) entry which is preliminary data.</text>
</comment>
<feature type="compositionally biased region" description="Polar residues" evidence="2">
    <location>
        <begin position="169"/>
        <end position="193"/>
    </location>
</feature>
<sequence length="232" mass="26532">DYEIVSPYEVTHQGQYISHEVSHHHRRGRRSLTPDTSSTDETIHFRLNGLGQEFHMELRETSGGLIAPGFTIQVLGKNGTKSLRAYQKHDLCFYQGSLRSRVNSSVALSTCTGMVSLIRTPDADYILRPLSRDLAQKENFMAPSSHQPHILYKWSEQKGPGPRARWKRSVNSSRHTSPQASGNEDQENQQQQRGDILNDRLEHYGAGHRHGSDYSHGERQRQHFCGRRKKCM</sequence>
<dbReference type="Pfam" id="PF01562">
    <property type="entry name" value="Pep_M12B_propep"/>
    <property type="match status" value="1"/>
</dbReference>
<dbReference type="PANTHER" id="PTHR11905">
    <property type="entry name" value="ADAM A DISINTEGRIN AND METALLOPROTEASE DOMAIN"/>
    <property type="match status" value="1"/>
</dbReference>
<feature type="compositionally biased region" description="Basic residues" evidence="2">
    <location>
        <begin position="222"/>
        <end position="232"/>
    </location>
</feature>
<dbReference type="InterPro" id="IPR002870">
    <property type="entry name" value="Peptidase_M12B_N"/>
</dbReference>
<dbReference type="PANTHER" id="PTHR11905:SF256">
    <property type="entry name" value="PEPTIDASE M12B DOMAIN-CONTAINING PROTEIN"/>
    <property type="match status" value="1"/>
</dbReference>
<feature type="region of interest" description="Disordered" evidence="2">
    <location>
        <begin position="19"/>
        <end position="39"/>
    </location>
</feature>
<keyword evidence="1" id="KW-1015">Disulfide bond</keyword>
<dbReference type="AlphaFoldDB" id="Q4T0P2"/>
<proteinExistence type="predicted"/>
<evidence type="ECO:0000313" key="4">
    <source>
        <dbReference type="EMBL" id="CAF93540.1"/>
    </source>
</evidence>
<dbReference type="KEGG" id="tng:GSTEN00009217G001"/>
<reference evidence="4" key="2">
    <citation type="submission" date="2004-02" db="EMBL/GenBank/DDBJ databases">
        <authorList>
            <consortium name="Genoscope"/>
            <consortium name="Whitehead Institute Centre for Genome Research"/>
        </authorList>
    </citation>
    <scope>NUCLEOTIDE SEQUENCE</scope>
</reference>
<feature type="domain" description="Peptidase M12B propeptide" evidence="3">
    <location>
        <begin position="3"/>
        <end position="99"/>
    </location>
</feature>
<reference evidence="4" key="1">
    <citation type="journal article" date="2004" name="Nature">
        <title>Genome duplication in the teleost fish Tetraodon nigroviridis reveals the early vertebrate proto-karyotype.</title>
        <authorList>
            <person name="Jaillon O."/>
            <person name="Aury J.-M."/>
            <person name="Brunet F."/>
            <person name="Petit J.-L."/>
            <person name="Stange-Thomann N."/>
            <person name="Mauceli E."/>
            <person name="Bouneau L."/>
            <person name="Fischer C."/>
            <person name="Ozouf-Costaz C."/>
            <person name="Bernot A."/>
            <person name="Nicaud S."/>
            <person name="Jaffe D."/>
            <person name="Fisher S."/>
            <person name="Lutfalla G."/>
            <person name="Dossat C."/>
            <person name="Segurens B."/>
            <person name="Dasilva C."/>
            <person name="Salanoubat M."/>
            <person name="Levy M."/>
            <person name="Boudet N."/>
            <person name="Castellano S."/>
            <person name="Anthouard V."/>
            <person name="Jubin C."/>
            <person name="Castelli V."/>
            <person name="Katinka M."/>
            <person name="Vacherie B."/>
            <person name="Biemont C."/>
            <person name="Skalli Z."/>
            <person name="Cattolico L."/>
            <person name="Poulain J."/>
            <person name="De Berardinis V."/>
            <person name="Cruaud C."/>
            <person name="Duprat S."/>
            <person name="Brottier P."/>
            <person name="Coutanceau J.-P."/>
            <person name="Gouzy J."/>
            <person name="Parra G."/>
            <person name="Lardier G."/>
            <person name="Chapple C."/>
            <person name="McKernan K.J."/>
            <person name="McEwan P."/>
            <person name="Bosak S."/>
            <person name="Kellis M."/>
            <person name="Volff J.-N."/>
            <person name="Guigo R."/>
            <person name="Zody M.C."/>
            <person name="Mesirov J."/>
            <person name="Lindblad-Toh K."/>
            <person name="Birren B."/>
            <person name="Nusbaum C."/>
            <person name="Kahn D."/>
            <person name="Robinson-Rechavi M."/>
            <person name="Laudet V."/>
            <person name="Schachter V."/>
            <person name="Quetier F."/>
            <person name="Saurin W."/>
            <person name="Scarpelli C."/>
            <person name="Wincker P."/>
            <person name="Lander E.S."/>
            <person name="Weissenbach J."/>
            <person name="Roest Crollius H."/>
        </authorList>
    </citation>
    <scope>NUCLEOTIDE SEQUENCE [LARGE SCALE GENOMIC DNA]</scope>
</reference>
<dbReference type="EMBL" id="CAAE01010910">
    <property type="protein sequence ID" value="CAF93540.1"/>
    <property type="molecule type" value="Genomic_DNA"/>
</dbReference>
<accession>Q4T0P2</accession>
<feature type="non-terminal residue" evidence="4">
    <location>
        <position position="232"/>
    </location>
</feature>
<evidence type="ECO:0000259" key="3">
    <source>
        <dbReference type="Pfam" id="PF01562"/>
    </source>
</evidence>
<feature type="region of interest" description="Disordered" evidence="2">
    <location>
        <begin position="155"/>
        <end position="232"/>
    </location>
</feature>
<name>Q4T0P2_TETNG</name>
<gene>
    <name evidence="4" type="ORF">GSTENG00009217001</name>
</gene>